<dbReference type="STRING" id="289078.A0A2X0L289"/>
<dbReference type="PANTHER" id="PTHR31438:SF1">
    <property type="entry name" value="LYSINE N-ACYLTRANSFERASE C17G9.06C-RELATED"/>
    <property type="match status" value="1"/>
</dbReference>
<dbReference type="Gene3D" id="3.40.630.30">
    <property type="match status" value="1"/>
</dbReference>
<dbReference type="PANTHER" id="PTHR31438">
    <property type="entry name" value="LYSINE N-ACYLTRANSFERASE C17G9.06C-RELATED"/>
    <property type="match status" value="1"/>
</dbReference>
<dbReference type="InterPro" id="IPR019432">
    <property type="entry name" value="Acyltransferase_MbtK/IucB-like"/>
</dbReference>
<reference evidence="4" key="1">
    <citation type="submission" date="2016-10" db="EMBL/GenBank/DDBJ databases">
        <authorList>
            <person name="Jeantristanb JTB J.-T."/>
            <person name="Ricardo R."/>
        </authorList>
    </citation>
    <scope>NUCLEOTIDE SEQUENCE [LARGE SCALE GENOMIC DNA]</scope>
</reference>
<accession>A0A2X0L289</accession>
<dbReference type="GO" id="GO:0019290">
    <property type="term" value="P:siderophore biosynthetic process"/>
    <property type="evidence" value="ECO:0007669"/>
    <property type="project" value="InterPro"/>
</dbReference>
<evidence type="ECO:0000259" key="2">
    <source>
        <dbReference type="SMART" id="SM01006"/>
    </source>
</evidence>
<dbReference type="OrthoDB" id="4250781at2759"/>
<evidence type="ECO:0000256" key="1">
    <source>
        <dbReference type="ARBA" id="ARBA00009893"/>
    </source>
</evidence>
<feature type="domain" description="Acyltransferase MbtK/IucB-like conserved" evidence="2">
    <location>
        <begin position="207"/>
        <end position="260"/>
    </location>
</feature>
<dbReference type="AlphaFoldDB" id="A0A2X0L289"/>
<dbReference type="InterPro" id="IPR016181">
    <property type="entry name" value="Acyl_CoA_acyltransferase"/>
</dbReference>
<dbReference type="SMART" id="SM01006">
    <property type="entry name" value="AlcB"/>
    <property type="match status" value="1"/>
</dbReference>
<proteinExistence type="inferred from homology"/>
<comment type="similarity">
    <text evidence="1">Belongs to the lysine N-acyltransferase MbtK family.</text>
</comment>
<evidence type="ECO:0000313" key="3">
    <source>
        <dbReference type="EMBL" id="SCZ99549.1"/>
    </source>
</evidence>
<evidence type="ECO:0000313" key="4">
    <source>
        <dbReference type="Proteomes" id="UP000249723"/>
    </source>
</evidence>
<keyword evidence="4" id="KW-1185">Reference proteome</keyword>
<dbReference type="SUPFAM" id="SSF55729">
    <property type="entry name" value="Acyl-CoA N-acyltransferases (Nat)"/>
    <property type="match status" value="1"/>
</dbReference>
<dbReference type="EMBL" id="FMWP01000096">
    <property type="protein sequence ID" value="SCZ99549.1"/>
    <property type="molecule type" value="Genomic_DNA"/>
</dbReference>
<sequence length="451" mass="50550">MSTKTDPSGASVYRCSLELEPSYRVEIQKIGSTISTSILLHDQIPKLQAQATNDSEFHPGQIEASSGIMSVVMLPAPGNSVQQSHEFNLVKALVLVLWPHFACRCPIPEELEVIPTPPNPTLLAEFDQIESRTFQGGVRKSSGNGTFISRGAVFQLFKYACTSNQGAPLFPYVVAETAGTVHPLRPTKPVPSSTIYSRHIPHLEQFFSLHVAGPSDLDTLHVNFEAWLNDERVDVFWQEKGSFEQHRKFLADRTSDAHVLPVIGSYLPDTTPEGHVNTSKEPATYSEIYWVKEDRLGSLMEGVQGYDRGQHAFDLSEHTLHCPDRPPSCSPGLHMLVGSNAHRGPRRIRAWMPSLVHYCFLDEPRTQRVVCEPNEKNVKILQVGLVRHIAHTIVIPLLMYTWSPLNPVPAFLKSQYLESVGFERHGSVAFPHKTAALMIVDRVRFYELFPF</sequence>
<dbReference type="GO" id="GO:0016410">
    <property type="term" value="F:N-acyltransferase activity"/>
    <property type="evidence" value="ECO:0007669"/>
    <property type="project" value="TreeGrafter"/>
</dbReference>
<organism evidence="3 4">
    <name type="scientific">Microbotryum saponariae</name>
    <dbReference type="NCBI Taxonomy" id="289078"/>
    <lineage>
        <taxon>Eukaryota</taxon>
        <taxon>Fungi</taxon>
        <taxon>Dikarya</taxon>
        <taxon>Basidiomycota</taxon>
        <taxon>Pucciniomycotina</taxon>
        <taxon>Microbotryomycetes</taxon>
        <taxon>Microbotryales</taxon>
        <taxon>Microbotryaceae</taxon>
        <taxon>Microbotryum</taxon>
    </lineage>
</organism>
<protein>
    <submittedName>
        <fullName evidence="3">BZ3500_MvSof-1268-A1-R1_Chr3-1g06088 protein</fullName>
    </submittedName>
</protein>
<dbReference type="Proteomes" id="UP000249723">
    <property type="component" value="Unassembled WGS sequence"/>
</dbReference>
<name>A0A2X0L289_9BASI</name>
<gene>
    <name evidence="3" type="ORF">BZ3500_MVSOF-1268-A1-R1_CHR3-1G06088</name>
</gene>
<dbReference type="Pfam" id="PF13523">
    <property type="entry name" value="Acetyltransf_8"/>
    <property type="match status" value="2"/>
</dbReference>